<name>A0A9P4LRH3_9PLEO</name>
<feature type="non-terminal residue" evidence="1">
    <location>
        <position position="1"/>
    </location>
</feature>
<sequence length="96" mass="11329">EYFTLYRRLLGNYMRRQLSFKSDLVNAFSGICSRLSVVQDDRFYWGLPESQFSRALCWDLYLKHTRNHACTKIVALADGAARNVRFPTWSWAAWKS</sequence>
<dbReference type="EMBL" id="ML978170">
    <property type="protein sequence ID" value="KAF2032789.1"/>
    <property type="molecule type" value="Genomic_DNA"/>
</dbReference>
<accession>A0A9P4LRH3</accession>
<evidence type="ECO:0000313" key="2">
    <source>
        <dbReference type="Proteomes" id="UP000799777"/>
    </source>
</evidence>
<protein>
    <submittedName>
        <fullName evidence="1">Uncharacterized protein</fullName>
    </submittedName>
</protein>
<reference evidence="1" key="1">
    <citation type="journal article" date="2020" name="Stud. Mycol.">
        <title>101 Dothideomycetes genomes: a test case for predicting lifestyles and emergence of pathogens.</title>
        <authorList>
            <person name="Haridas S."/>
            <person name="Albert R."/>
            <person name="Binder M."/>
            <person name="Bloem J."/>
            <person name="Labutti K."/>
            <person name="Salamov A."/>
            <person name="Andreopoulos B."/>
            <person name="Baker S."/>
            <person name="Barry K."/>
            <person name="Bills G."/>
            <person name="Bluhm B."/>
            <person name="Cannon C."/>
            <person name="Castanera R."/>
            <person name="Culley D."/>
            <person name="Daum C."/>
            <person name="Ezra D."/>
            <person name="Gonzalez J."/>
            <person name="Henrissat B."/>
            <person name="Kuo A."/>
            <person name="Liang C."/>
            <person name="Lipzen A."/>
            <person name="Lutzoni F."/>
            <person name="Magnuson J."/>
            <person name="Mondo S."/>
            <person name="Nolan M."/>
            <person name="Ohm R."/>
            <person name="Pangilinan J."/>
            <person name="Park H.-J."/>
            <person name="Ramirez L."/>
            <person name="Alfaro M."/>
            <person name="Sun H."/>
            <person name="Tritt A."/>
            <person name="Yoshinaga Y."/>
            <person name="Zwiers L.-H."/>
            <person name="Turgeon B."/>
            <person name="Goodwin S."/>
            <person name="Spatafora J."/>
            <person name="Crous P."/>
            <person name="Grigoriev I."/>
        </authorList>
    </citation>
    <scope>NUCLEOTIDE SEQUENCE</scope>
    <source>
        <strain evidence="1">CBS 110217</strain>
    </source>
</reference>
<keyword evidence="2" id="KW-1185">Reference proteome</keyword>
<dbReference type="OrthoDB" id="3792952at2759"/>
<organism evidence="1 2">
    <name type="scientific">Setomelanomma holmii</name>
    <dbReference type="NCBI Taxonomy" id="210430"/>
    <lineage>
        <taxon>Eukaryota</taxon>
        <taxon>Fungi</taxon>
        <taxon>Dikarya</taxon>
        <taxon>Ascomycota</taxon>
        <taxon>Pezizomycotina</taxon>
        <taxon>Dothideomycetes</taxon>
        <taxon>Pleosporomycetidae</taxon>
        <taxon>Pleosporales</taxon>
        <taxon>Pleosporineae</taxon>
        <taxon>Phaeosphaeriaceae</taxon>
        <taxon>Setomelanomma</taxon>
    </lineage>
</organism>
<evidence type="ECO:0000313" key="1">
    <source>
        <dbReference type="EMBL" id="KAF2032789.1"/>
    </source>
</evidence>
<gene>
    <name evidence="1" type="ORF">EK21DRAFT_41365</name>
</gene>
<comment type="caution">
    <text evidence="1">The sequence shown here is derived from an EMBL/GenBank/DDBJ whole genome shotgun (WGS) entry which is preliminary data.</text>
</comment>
<dbReference type="PANTHER" id="PTHR33112:SF16">
    <property type="entry name" value="HETEROKARYON INCOMPATIBILITY DOMAIN-CONTAINING PROTEIN"/>
    <property type="match status" value="1"/>
</dbReference>
<dbReference type="Proteomes" id="UP000799777">
    <property type="component" value="Unassembled WGS sequence"/>
</dbReference>
<dbReference type="AlphaFoldDB" id="A0A9P4LRH3"/>
<feature type="non-terminal residue" evidence="1">
    <location>
        <position position="96"/>
    </location>
</feature>
<dbReference type="PANTHER" id="PTHR33112">
    <property type="entry name" value="DOMAIN PROTEIN, PUTATIVE-RELATED"/>
    <property type="match status" value="1"/>
</dbReference>
<proteinExistence type="predicted"/>